<dbReference type="AlphaFoldDB" id="A0A3L9M423"/>
<dbReference type="SUPFAM" id="SSF49313">
    <property type="entry name" value="Cadherin-like"/>
    <property type="match status" value="1"/>
</dbReference>
<name>A0A3L9M423_9FLAO</name>
<proteinExistence type="predicted"/>
<feature type="chain" id="PRO_5018076948" description="Dystroglycan-type cadherin-like domain-containing protein" evidence="1">
    <location>
        <begin position="24"/>
        <end position="1175"/>
    </location>
</feature>
<reference evidence="3 4" key="1">
    <citation type="submission" date="2018-10" db="EMBL/GenBank/DDBJ databases">
        <authorList>
            <person name="Chen X."/>
        </authorList>
    </citation>
    <scope>NUCLEOTIDE SEQUENCE [LARGE SCALE GENOMIC DNA]</scope>
    <source>
        <strain evidence="3 4">YIM 102668</strain>
    </source>
</reference>
<accession>A0A3L9M423</accession>
<evidence type="ECO:0000313" key="4">
    <source>
        <dbReference type="Proteomes" id="UP000275348"/>
    </source>
</evidence>
<dbReference type="Gene3D" id="2.60.40.10">
    <property type="entry name" value="Immunoglobulins"/>
    <property type="match status" value="1"/>
</dbReference>
<dbReference type="Proteomes" id="UP000275348">
    <property type="component" value="Unassembled WGS sequence"/>
</dbReference>
<keyword evidence="4" id="KW-1185">Reference proteome</keyword>
<dbReference type="InterPro" id="IPR006644">
    <property type="entry name" value="Cadg"/>
</dbReference>
<evidence type="ECO:0000259" key="2">
    <source>
        <dbReference type="SMART" id="SM00736"/>
    </source>
</evidence>
<dbReference type="InterPro" id="IPR013783">
    <property type="entry name" value="Ig-like_fold"/>
</dbReference>
<dbReference type="GO" id="GO:0005509">
    <property type="term" value="F:calcium ion binding"/>
    <property type="evidence" value="ECO:0007669"/>
    <property type="project" value="InterPro"/>
</dbReference>
<sequence>MKKNLLFSLWLTILTLFSTHLYGQDTFILVNDVNNLSVDDEIIIVAKENSTSDNYHALSTDQNNNNRGSISLGNFSSLPTSLQFVNNLEVITLGRGFDNEKFSLKVNSNGGVKYLYGVDNKNYLRSNEELTEDGTFTIVINSTTKIAEIKLEKVNNRLLKFNNGNSPKIFSMYTTGQQSVYIYKKESGFPILKLTPSTLVDFSSYKGYASLPQSVAVNGSNLDGTNVLLTVSSDYEISGKGENAYTQQYTLFSANGKITNQEFDIRLKASSVEGVKSGTLTLSGGGVENDVVVNLSGLVKPLPAVPVVMNTATLNGTYQVPFEEVIDAEGEIVTYAVSNLPSWLTFNSQTFVVSGTPTAVGTFNFDVTITDVVGRTNTKTFTLNVAKGIQNSTLASNYDNGIGNPLTLPTSTAQNNVLTYTVVEGTNGATNQNTFTGSDAIIYLVKATAPANELYAAYEKHFTVNQALKDATVLAGWHFPTASSVQLVTDSDCGNGKIYLNGEYGSSTFTIVNEGENLTNVVTGSYNGLTGINVCGNTISSKSLSIVGRNYNNSNIVVEVSTLGYKDIILNYNVQKSNTGYNTHQWDYSTDGITYTPVETKTISSTTQTVDLSAITTVNNLSNIYLKLTVSGATVNDSQNNRLDNIKITGKSIVEPIDDRSIWNGTTWINGAPTEVKDALVLSNLTTAAGTHIKAKKIFVYNNAIVPSNTTIEVEDNIEIADNATLTFEPEAYFLQNNETAVNTGNVVYKVRSQKMMRNDMSHWSSPVTGQYIRAFSPGTLYNRFWTYNENTSLYKTIFASNTAADQLFEAGKGVAMRVKFDISSNYNKPTIGEFKGQLFNGDLTVAVTNNKDGYNLVGNPYPSPIGVTEFFNANPNVDKLFIWTPFHKINHPEFGNNYITITRAGATSPRGSAVTMNQIAAGQGFFVQVTSAGTITFNNAMRQGAATTFQRNEEENRFWLGLSKNDVQTNEILVGYSEGTTEGVDFQYEAGAVETGASRLYTIIDNAAYSIQARPYPLNVNDRVRLGLVTNEAGQLTIALNNAQGIFNTSQEIFIEDKKLEIIHSLSTSPYVFTTEELNVNDRFEIIYLDKTLNVSEVAANKQVQVYRDGELTVIKSTDANIQYILVYDNNGRLVKKVDNIRGKTTQLNLNKGVYYLNVILDDNIKEFKKVLSN</sequence>
<dbReference type="RefSeq" id="WP_121935287.1">
    <property type="nucleotide sequence ID" value="NZ_RDOJ01000017.1"/>
</dbReference>
<dbReference type="InterPro" id="IPR015919">
    <property type="entry name" value="Cadherin-like_sf"/>
</dbReference>
<organism evidence="3 4">
    <name type="scientific">Faecalibacter macacae</name>
    <dbReference type="NCBI Taxonomy" id="1859289"/>
    <lineage>
        <taxon>Bacteria</taxon>
        <taxon>Pseudomonadati</taxon>
        <taxon>Bacteroidota</taxon>
        <taxon>Flavobacteriia</taxon>
        <taxon>Flavobacteriales</taxon>
        <taxon>Weeksellaceae</taxon>
        <taxon>Faecalibacter</taxon>
    </lineage>
</organism>
<gene>
    <name evidence="3" type="ORF">EAH69_11140</name>
</gene>
<dbReference type="Pfam" id="PF05345">
    <property type="entry name" value="He_PIG"/>
    <property type="match status" value="1"/>
</dbReference>
<protein>
    <recommendedName>
        <fullName evidence="2">Dystroglycan-type cadherin-like domain-containing protein</fullName>
    </recommendedName>
</protein>
<evidence type="ECO:0000256" key="1">
    <source>
        <dbReference type="SAM" id="SignalP"/>
    </source>
</evidence>
<evidence type="ECO:0000313" key="3">
    <source>
        <dbReference type="EMBL" id="RLZ07521.1"/>
    </source>
</evidence>
<feature type="domain" description="Dystroglycan-type cadherin-like" evidence="2">
    <location>
        <begin position="297"/>
        <end position="394"/>
    </location>
</feature>
<dbReference type="OrthoDB" id="1652165at2"/>
<dbReference type="SMART" id="SM00736">
    <property type="entry name" value="CADG"/>
    <property type="match status" value="1"/>
</dbReference>
<comment type="caution">
    <text evidence="3">The sequence shown here is derived from an EMBL/GenBank/DDBJ whole genome shotgun (WGS) entry which is preliminary data.</text>
</comment>
<dbReference type="EMBL" id="RDOJ01000017">
    <property type="protein sequence ID" value="RLZ07521.1"/>
    <property type="molecule type" value="Genomic_DNA"/>
</dbReference>
<keyword evidence="1" id="KW-0732">Signal</keyword>
<dbReference type="GO" id="GO:0016020">
    <property type="term" value="C:membrane"/>
    <property type="evidence" value="ECO:0007669"/>
    <property type="project" value="InterPro"/>
</dbReference>
<feature type="signal peptide" evidence="1">
    <location>
        <begin position="1"/>
        <end position="23"/>
    </location>
</feature>